<dbReference type="Proteomes" id="UP000602510">
    <property type="component" value="Unassembled WGS sequence"/>
</dbReference>
<gene>
    <name evidence="3" type="ORF">GN244_ATG18845</name>
</gene>
<comment type="caution">
    <text evidence="3">The sequence shown here is derived from an EMBL/GenBank/DDBJ whole genome shotgun (WGS) entry which is preliminary data.</text>
</comment>
<accession>A0A833WJL4</accession>
<dbReference type="Pfam" id="PF22936">
    <property type="entry name" value="Pol_BBD"/>
    <property type="match status" value="1"/>
</dbReference>
<reference evidence="3" key="1">
    <citation type="submission" date="2020-04" db="EMBL/GenBank/DDBJ databases">
        <title>Hybrid Assembly of Korean Phytophthora infestans isolates.</title>
        <authorList>
            <person name="Prokchorchik M."/>
            <person name="Lee Y."/>
            <person name="Seo J."/>
            <person name="Cho J.-H."/>
            <person name="Park Y.-E."/>
            <person name="Jang D.-C."/>
            <person name="Im J.-S."/>
            <person name="Choi J.-G."/>
            <person name="Park H.-J."/>
            <person name="Lee G.-B."/>
            <person name="Lee Y.-G."/>
            <person name="Hong S.-Y."/>
            <person name="Cho K."/>
            <person name="Sohn K.H."/>
        </authorList>
    </citation>
    <scope>NUCLEOTIDE SEQUENCE</scope>
    <source>
        <strain evidence="3">KR_1_A1</strain>
    </source>
</reference>
<dbReference type="EMBL" id="WSZM01000817">
    <property type="protein sequence ID" value="KAF4029406.1"/>
    <property type="molecule type" value="Genomic_DNA"/>
</dbReference>
<sequence>MIELKLKVQKRWPLVIEEVVQDSSWRSSKKHRWNERWPKAQAVIAGSLGLRLAGRYRRLLVSCDPVQLFKEIEKEYNAVSTAKNDILIKAAMFARKLAKRERVDTYIDAVMQLQEDLVTLGHPLEDAELSRLLLTNALEVFPDLSTELVGARMKAREFEVGQKDDQNSGNQQKSNGSRGPSSLGGGRRGGRGGGQHGKSGPKSFMANIGGVLSVGGPDVVEWCLDSAATASICNDLSQFTEISASGDGLEKLCANGNTVSINQAGTVKFLIINELTGRQEKRLLPDVYYVPEAPVNLLSQDYMQTQLNYVVSISADQSLCYLTKEGMRLKFVKVDGLYRLWSSRQHKKKESVIFSAIVSSSKYVPLAVWHK</sequence>
<evidence type="ECO:0000256" key="1">
    <source>
        <dbReference type="SAM" id="MobiDB-lite"/>
    </source>
</evidence>
<evidence type="ECO:0000259" key="2">
    <source>
        <dbReference type="Pfam" id="PF22936"/>
    </source>
</evidence>
<feature type="domain" description="Retrovirus-related Pol polyprotein from transposon TNT 1-94-like beta-barrel" evidence="2">
    <location>
        <begin position="222"/>
        <end position="304"/>
    </location>
</feature>
<feature type="compositionally biased region" description="Gly residues" evidence="1">
    <location>
        <begin position="182"/>
        <end position="197"/>
    </location>
</feature>
<protein>
    <recommendedName>
        <fullName evidence="2">Retrovirus-related Pol polyprotein from transposon TNT 1-94-like beta-barrel domain-containing protein</fullName>
    </recommendedName>
</protein>
<evidence type="ECO:0000313" key="4">
    <source>
        <dbReference type="Proteomes" id="UP000602510"/>
    </source>
</evidence>
<organism evidence="3 4">
    <name type="scientific">Phytophthora infestans</name>
    <name type="common">Potato late blight agent</name>
    <name type="synonym">Botrytis infestans</name>
    <dbReference type="NCBI Taxonomy" id="4787"/>
    <lineage>
        <taxon>Eukaryota</taxon>
        <taxon>Sar</taxon>
        <taxon>Stramenopiles</taxon>
        <taxon>Oomycota</taxon>
        <taxon>Peronosporomycetes</taxon>
        <taxon>Peronosporales</taxon>
        <taxon>Peronosporaceae</taxon>
        <taxon>Phytophthora</taxon>
    </lineage>
</organism>
<dbReference type="AlphaFoldDB" id="A0A833WJL4"/>
<feature type="region of interest" description="Disordered" evidence="1">
    <location>
        <begin position="159"/>
        <end position="200"/>
    </location>
</feature>
<evidence type="ECO:0000313" key="3">
    <source>
        <dbReference type="EMBL" id="KAF4029406.1"/>
    </source>
</evidence>
<proteinExistence type="predicted"/>
<keyword evidence="4" id="KW-1185">Reference proteome</keyword>
<name>A0A833WJL4_PHYIN</name>
<dbReference type="InterPro" id="IPR054722">
    <property type="entry name" value="PolX-like_BBD"/>
</dbReference>